<dbReference type="PANTHER" id="PTHR12304:SF4">
    <property type="entry name" value="URIDINE NUCLEOSIDASE"/>
    <property type="match status" value="1"/>
</dbReference>
<proteinExistence type="predicted"/>
<keyword evidence="6" id="KW-1185">Reference proteome</keyword>
<evidence type="ECO:0000313" key="6">
    <source>
        <dbReference type="Proteomes" id="UP000475545"/>
    </source>
</evidence>
<comment type="caution">
    <text evidence="5">The sequence shown here is derived from an EMBL/GenBank/DDBJ whole genome shotgun (WGS) entry which is preliminary data.</text>
</comment>
<dbReference type="GO" id="GO:0006152">
    <property type="term" value="P:purine nucleoside catabolic process"/>
    <property type="evidence" value="ECO:0007669"/>
    <property type="project" value="TreeGrafter"/>
</dbReference>
<name>A0A6L7GMM3_9ACTN</name>
<organism evidence="5 6">
    <name type="scientific">Gordonia mangrovi</name>
    <dbReference type="NCBI Taxonomy" id="2665643"/>
    <lineage>
        <taxon>Bacteria</taxon>
        <taxon>Bacillati</taxon>
        <taxon>Actinomycetota</taxon>
        <taxon>Actinomycetes</taxon>
        <taxon>Mycobacteriales</taxon>
        <taxon>Gordoniaceae</taxon>
        <taxon>Gordonia</taxon>
    </lineage>
</organism>
<dbReference type="Gene3D" id="3.90.245.10">
    <property type="entry name" value="Ribonucleoside hydrolase-like"/>
    <property type="match status" value="1"/>
</dbReference>
<dbReference type="InterPro" id="IPR023186">
    <property type="entry name" value="IUNH"/>
</dbReference>
<dbReference type="EMBL" id="WMBR01000001">
    <property type="protein sequence ID" value="MXP19778.1"/>
    <property type="molecule type" value="Genomic_DNA"/>
</dbReference>
<sequence>MRVAGAPDILVDTDGGLDDAIAVRAIAAEQRLWGVTTTWGAVSAAAAARNIALAVPDCEVVPGARTPPPAWRVVRMHGLDGAGGTARGRRPAQRPRHHPPAPDVIVRFARDVPDGTLVCLGPLTNLARAVDADADALAGLRSIVISAGVGFADRAVRAVADTNTRGDPRAAAVVTRAVGLPIRWVGLDVSRALVLRVDDLPARGIGDFASMRRYGLTRHPAGYGRGWSAPCHDLVAAAAGLDPACAQWRAARMRVRSDHTPARVVAVADDAATHLAAYALDVGRVRGLLRRGSNS</sequence>
<dbReference type="GO" id="GO:0005829">
    <property type="term" value="C:cytosol"/>
    <property type="evidence" value="ECO:0007669"/>
    <property type="project" value="TreeGrafter"/>
</dbReference>
<dbReference type="Proteomes" id="UP000475545">
    <property type="component" value="Unassembled WGS sequence"/>
</dbReference>
<gene>
    <name evidence="5" type="ORF">GIY30_00165</name>
</gene>
<dbReference type="SUPFAM" id="SSF53590">
    <property type="entry name" value="Nucleoside hydrolase"/>
    <property type="match status" value="1"/>
</dbReference>
<feature type="region of interest" description="Disordered" evidence="3">
    <location>
        <begin position="81"/>
        <end position="101"/>
    </location>
</feature>
<dbReference type="InterPro" id="IPR001910">
    <property type="entry name" value="Inosine/uridine_hydrolase_dom"/>
</dbReference>
<dbReference type="RefSeq" id="WP_160899975.1">
    <property type="nucleotide sequence ID" value="NZ_CP102850.1"/>
</dbReference>
<evidence type="ECO:0000256" key="3">
    <source>
        <dbReference type="SAM" id="MobiDB-lite"/>
    </source>
</evidence>
<keyword evidence="2" id="KW-0326">Glycosidase</keyword>
<keyword evidence="1" id="KW-0378">Hydrolase</keyword>
<dbReference type="PANTHER" id="PTHR12304">
    <property type="entry name" value="INOSINE-URIDINE PREFERRING NUCLEOSIDE HYDROLASE"/>
    <property type="match status" value="1"/>
</dbReference>
<evidence type="ECO:0000259" key="4">
    <source>
        <dbReference type="Pfam" id="PF01156"/>
    </source>
</evidence>
<feature type="compositionally biased region" description="Basic residues" evidence="3">
    <location>
        <begin position="87"/>
        <end position="99"/>
    </location>
</feature>
<dbReference type="AlphaFoldDB" id="A0A6L7GMM3"/>
<dbReference type="GO" id="GO:0008477">
    <property type="term" value="F:purine nucleosidase activity"/>
    <property type="evidence" value="ECO:0007669"/>
    <property type="project" value="TreeGrafter"/>
</dbReference>
<feature type="domain" description="Inosine/uridine-preferring nucleoside hydrolase" evidence="4">
    <location>
        <begin position="9"/>
        <end position="271"/>
    </location>
</feature>
<accession>A0A6L7GMM3</accession>
<evidence type="ECO:0000313" key="5">
    <source>
        <dbReference type="EMBL" id="MXP19778.1"/>
    </source>
</evidence>
<dbReference type="Pfam" id="PF01156">
    <property type="entry name" value="IU_nuc_hydro"/>
    <property type="match status" value="1"/>
</dbReference>
<reference evidence="5 6" key="1">
    <citation type="submission" date="2019-11" db="EMBL/GenBank/DDBJ databases">
        <title>Gordonia sp. nov., a novel actinobacterium isolated from mangrove soil in Hainan.</title>
        <authorList>
            <person name="Huang X."/>
            <person name="Xie Y."/>
            <person name="Chu X."/>
            <person name="Xiao K."/>
        </authorList>
    </citation>
    <scope>NUCLEOTIDE SEQUENCE [LARGE SCALE GENOMIC DNA]</scope>
    <source>
        <strain evidence="5 6">HNM0687</strain>
    </source>
</reference>
<protein>
    <recommendedName>
        <fullName evidence="4">Inosine/uridine-preferring nucleoside hydrolase domain-containing protein</fullName>
    </recommendedName>
</protein>
<dbReference type="InterPro" id="IPR036452">
    <property type="entry name" value="Ribo_hydro-like"/>
</dbReference>
<evidence type="ECO:0000256" key="1">
    <source>
        <dbReference type="ARBA" id="ARBA00022801"/>
    </source>
</evidence>
<evidence type="ECO:0000256" key="2">
    <source>
        <dbReference type="ARBA" id="ARBA00023295"/>
    </source>
</evidence>